<evidence type="ECO:0000313" key="3">
    <source>
        <dbReference type="Proteomes" id="UP000504638"/>
    </source>
</evidence>
<dbReference type="GeneID" id="54422168"/>
<reference evidence="4" key="3">
    <citation type="submission" date="2025-04" db="UniProtKB">
        <authorList>
            <consortium name="RefSeq"/>
        </authorList>
    </citation>
    <scope>IDENTIFICATION</scope>
    <source>
        <strain evidence="4">CBS 781.70</strain>
    </source>
</reference>
<protein>
    <submittedName>
        <fullName evidence="2 4">Uncharacterized protein</fullName>
    </submittedName>
</protein>
<organism evidence="2">
    <name type="scientific">Eremomyces bilateralis CBS 781.70</name>
    <dbReference type="NCBI Taxonomy" id="1392243"/>
    <lineage>
        <taxon>Eukaryota</taxon>
        <taxon>Fungi</taxon>
        <taxon>Dikarya</taxon>
        <taxon>Ascomycota</taxon>
        <taxon>Pezizomycotina</taxon>
        <taxon>Dothideomycetes</taxon>
        <taxon>Dothideomycetes incertae sedis</taxon>
        <taxon>Eremomycetales</taxon>
        <taxon>Eremomycetaceae</taxon>
        <taxon>Eremomyces</taxon>
    </lineage>
</organism>
<evidence type="ECO:0000256" key="1">
    <source>
        <dbReference type="SAM" id="Phobius"/>
    </source>
</evidence>
<reference evidence="4" key="2">
    <citation type="submission" date="2020-04" db="EMBL/GenBank/DDBJ databases">
        <authorList>
            <consortium name="NCBI Genome Project"/>
        </authorList>
    </citation>
    <scope>NUCLEOTIDE SEQUENCE</scope>
    <source>
        <strain evidence="4">CBS 781.70</strain>
    </source>
</reference>
<accession>A0A6G1FQL6</accession>
<feature type="transmembrane region" description="Helical" evidence="1">
    <location>
        <begin position="21"/>
        <end position="43"/>
    </location>
</feature>
<name>A0A6G1FQL6_9PEZI</name>
<keyword evidence="1" id="KW-0812">Transmembrane</keyword>
<dbReference type="EMBL" id="ML975190">
    <property type="protein sequence ID" value="KAF1808125.1"/>
    <property type="molecule type" value="Genomic_DNA"/>
</dbReference>
<gene>
    <name evidence="2 4" type="ORF">P152DRAFT_477597</name>
</gene>
<sequence length="54" mass="6210">MRQESRWINAIPAKMFNGNCLVEILTVQHICTGTLIGCTYMYLNKKCFNLPFSP</sequence>
<keyword evidence="1" id="KW-0472">Membrane</keyword>
<dbReference type="Proteomes" id="UP000504638">
    <property type="component" value="Unplaced"/>
</dbReference>
<dbReference type="AlphaFoldDB" id="A0A6G1FQL6"/>
<dbReference type="RefSeq" id="XP_033529756.1">
    <property type="nucleotide sequence ID" value="XM_033681598.1"/>
</dbReference>
<evidence type="ECO:0000313" key="2">
    <source>
        <dbReference type="EMBL" id="KAF1808125.1"/>
    </source>
</evidence>
<proteinExistence type="predicted"/>
<keyword evidence="1" id="KW-1133">Transmembrane helix</keyword>
<reference evidence="2 4" key="1">
    <citation type="submission" date="2020-01" db="EMBL/GenBank/DDBJ databases">
        <authorList>
            <consortium name="DOE Joint Genome Institute"/>
            <person name="Haridas S."/>
            <person name="Albert R."/>
            <person name="Binder M."/>
            <person name="Bloem J."/>
            <person name="Labutti K."/>
            <person name="Salamov A."/>
            <person name="Andreopoulos B."/>
            <person name="Baker S.E."/>
            <person name="Barry K."/>
            <person name="Bills G."/>
            <person name="Bluhm B.H."/>
            <person name="Cannon C."/>
            <person name="Castanera R."/>
            <person name="Culley D.E."/>
            <person name="Daum C."/>
            <person name="Ezra D."/>
            <person name="Gonzalez J.B."/>
            <person name="Henrissat B."/>
            <person name="Kuo A."/>
            <person name="Liang C."/>
            <person name="Lipzen A."/>
            <person name="Lutzoni F."/>
            <person name="Magnuson J."/>
            <person name="Mondo S."/>
            <person name="Nolan M."/>
            <person name="Ohm R."/>
            <person name="Pangilinan J."/>
            <person name="Park H.-J."/>
            <person name="Ramirez L."/>
            <person name="Alfaro M."/>
            <person name="Sun H."/>
            <person name="Tritt A."/>
            <person name="Yoshinaga Y."/>
            <person name="Zwiers L.-H."/>
            <person name="Turgeon B.G."/>
            <person name="Goodwin S.B."/>
            <person name="Spatafora J.W."/>
            <person name="Crous P.W."/>
            <person name="Grigoriev I.V."/>
        </authorList>
    </citation>
    <scope>NUCLEOTIDE SEQUENCE</scope>
    <source>
        <strain evidence="2 4">CBS 781.70</strain>
    </source>
</reference>
<evidence type="ECO:0000313" key="4">
    <source>
        <dbReference type="RefSeq" id="XP_033529756.1"/>
    </source>
</evidence>
<keyword evidence="3" id="KW-1185">Reference proteome</keyword>